<evidence type="ECO:0000256" key="7">
    <source>
        <dbReference type="ARBA" id="ARBA00023157"/>
    </source>
</evidence>
<comment type="function">
    <text evidence="10">Catalyzes the reduction of ribonucleotides to deoxyribonucleotides. May function to provide a pool of deoxyribonucleotide precursors for DNA repair during oxygen limitation and/or for immediate growth after restoration of oxygen.</text>
</comment>
<evidence type="ECO:0000256" key="2">
    <source>
        <dbReference type="ARBA" id="ARBA00007405"/>
    </source>
</evidence>
<comment type="cofactor">
    <cofactor evidence="1 10">
        <name>adenosylcob(III)alamin</name>
        <dbReference type="ChEBI" id="CHEBI:18408"/>
    </cofactor>
</comment>
<name>A0A4R0XRF4_9MOLU</name>
<sequence>MRYTKEHIQQLNAQIREFFPHVTPITETMVIERESVSRMVMIDRYAQKDLKLISLSEGDLVIAKIKPDPKFPTLGTGFVQKINQAKKTVTIRIEEEYIAQISEELHPTKDGVITIPMGSINKPLEIFYEQIASRVGSALAKSENDQAWGTKFAHEIKEGNIVPAGRVLYGAGSNSKVTYFNCYVMPMPQDSREGISEHRKEVMEIMSRGGGVGTNGSTLRPKDAVAISVGGKSSGSVSWLNDLASLTDLVQQGGSRRGAQMIMLASWHPDILEFIISKMQKPSVLNFIKEKFTNPMIKELAANKLKFRPLSEERRQILEAVVECSSSVKPEVLKNAKAKLDAGGEYEVVWPEFLTGANISVAISDDFMAAVKNDEDYNLRFPDLESLTKEQKEFYDAHWHEIGDVNEWEKMGYPVKIYNTIKAKELWDLINFCATYSAEPGVFFLDVANKMTNATSYDQKVVCTNPCGEQPLAPYSVCNLAAINLANFITHDREGKILWEELDKTVARMARMQDNVIDETPYFLAANERQAKGERRVGMGVMGLHDFLIWAGLKYGSEEGNDLVDKLFERIARVAYTTSAKLAEEKGAFPFLKDVEKLMNTGYVKKLPEDIREQIRKSGGLRNSHMLTIAPTGSTGTMMGVSTGLEPYFAFKYYRSGRLGKFMEVDQQIVAEWKKVFDYPEGKELPEIFVSAMELSPEAHADVQAIIQRWVDSSISKTVNAPKGYTVKQVEKIYTRLYEKGAKGGTVYVDGSRDSQVLSLTNDDDETETQNVEEIRVLQTETSQRDVQQISEKHADIPGNKLDKNLGTKPGDTCPVCKEGTVEDLGGCNSCTNCGAQLKCGL</sequence>
<evidence type="ECO:0000256" key="3">
    <source>
        <dbReference type="ARBA" id="ARBA00022628"/>
    </source>
</evidence>
<dbReference type="GO" id="GO:0004748">
    <property type="term" value="F:ribonucleoside-diphosphate reductase activity, thioredoxin disulfide as acceptor"/>
    <property type="evidence" value="ECO:0007669"/>
    <property type="project" value="UniProtKB-EC"/>
</dbReference>
<dbReference type="PANTHER" id="PTHR43371">
    <property type="entry name" value="VITAMIN B12-DEPENDENT RIBONUCLEOTIDE REDUCTASE"/>
    <property type="match status" value="1"/>
</dbReference>
<evidence type="ECO:0000313" key="13">
    <source>
        <dbReference type="Proteomes" id="UP000291072"/>
    </source>
</evidence>
<dbReference type="EC" id="1.17.4.1" evidence="10"/>
<comment type="caution">
    <text evidence="12">The sequence shown here is derived from an EMBL/GenBank/DDBJ whole genome shotgun (WGS) entry which is preliminary data.</text>
</comment>
<evidence type="ECO:0000256" key="8">
    <source>
        <dbReference type="ARBA" id="ARBA00023285"/>
    </source>
</evidence>
<dbReference type="SUPFAM" id="SSF51998">
    <property type="entry name" value="PFL-like glycyl radical enzymes"/>
    <property type="match status" value="1"/>
</dbReference>
<accession>A0A4R0XRF4</accession>
<dbReference type="NCBIfam" id="NF005991">
    <property type="entry name" value="PRK08115.1"/>
    <property type="match status" value="1"/>
</dbReference>
<dbReference type="NCBIfam" id="TIGR02504">
    <property type="entry name" value="NrdJ_Z"/>
    <property type="match status" value="1"/>
</dbReference>
<evidence type="ECO:0000259" key="11">
    <source>
        <dbReference type="Pfam" id="PF02867"/>
    </source>
</evidence>
<keyword evidence="4 10" id="KW-0237">DNA synthesis</keyword>
<dbReference type="OrthoDB" id="9762933at2"/>
<dbReference type="AlphaFoldDB" id="A0A4R0XRF4"/>
<dbReference type="GO" id="GO:0031419">
    <property type="term" value="F:cobalamin binding"/>
    <property type="evidence" value="ECO:0007669"/>
    <property type="project" value="UniProtKB-KW"/>
</dbReference>
<dbReference type="CDD" id="cd02888">
    <property type="entry name" value="RNR_II_dimer"/>
    <property type="match status" value="1"/>
</dbReference>
<dbReference type="PRINTS" id="PR01183">
    <property type="entry name" value="RIBORDTASEM1"/>
</dbReference>
<keyword evidence="6 10" id="KW-0560">Oxidoreductase</keyword>
<dbReference type="GO" id="GO:0000166">
    <property type="term" value="F:nucleotide binding"/>
    <property type="evidence" value="ECO:0007669"/>
    <property type="project" value="UniProtKB-KW"/>
</dbReference>
<feature type="domain" description="Ribonucleotide reductase large subunit C-terminal" evidence="11">
    <location>
        <begin position="181"/>
        <end position="748"/>
    </location>
</feature>
<organism evidence="12 13">
    <name type="scientific">Mycoplasma todarodis</name>
    <dbReference type="NCBI Taxonomy" id="1937191"/>
    <lineage>
        <taxon>Bacteria</taxon>
        <taxon>Bacillati</taxon>
        <taxon>Mycoplasmatota</taxon>
        <taxon>Mollicutes</taxon>
        <taxon>Mycoplasmataceae</taxon>
        <taxon>Mycoplasma</taxon>
    </lineage>
</organism>
<keyword evidence="13" id="KW-1185">Reference proteome</keyword>
<reference evidence="12 13" key="1">
    <citation type="submission" date="2018-02" db="EMBL/GenBank/DDBJ databases">
        <title>Mycoplasma marinum and Mycoplasma todarodis sp. nov., moderately halophilic and psychrotolerant mycoplasmas isolated from cephalopods.</title>
        <authorList>
            <person name="Viver T."/>
        </authorList>
    </citation>
    <scope>NUCLEOTIDE SEQUENCE [LARGE SCALE GENOMIC DNA]</scope>
    <source>
        <strain evidence="12 13">5H</strain>
    </source>
</reference>
<gene>
    <name evidence="12" type="ORF">C4B25_01565</name>
</gene>
<evidence type="ECO:0000256" key="4">
    <source>
        <dbReference type="ARBA" id="ARBA00022634"/>
    </source>
</evidence>
<evidence type="ECO:0000256" key="1">
    <source>
        <dbReference type="ARBA" id="ARBA00001922"/>
    </source>
</evidence>
<dbReference type="GO" id="GO:0071897">
    <property type="term" value="P:DNA biosynthetic process"/>
    <property type="evidence" value="ECO:0007669"/>
    <property type="project" value="UniProtKB-KW"/>
</dbReference>
<keyword evidence="7" id="KW-1015">Disulfide bond</keyword>
<keyword evidence="3 10" id="KW-0846">Cobalamin</keyword>
<evidence type="ECO:0000313" key="12">
    <source>
        <dbReference type="EMBL" id="TCG11455.1"/>
    </source>
</evidence>
<dbReference type="Pfam" id="PF02867">
    <property type="entry name" value="Ribonuc_red_lgC"/>
    <property type="match status" value="1"/>
</dbReference>
<proteinExistence type="inferred from homology"/>
<dbReference type="InterPro" id="IPR013344">
    <property type="entry name" value="RNR_NrdJ/NrdZ"/>
</dbReference>
<dbReference type="InterPro" id="IPR000788">
    <property type="entry name" value="RNR_lg_C"/>
</dbReference>
<dbReference type="EMBL" id="PSZP01000007">
    <property type="protein sequence ID" value="TCG11455.1"/>
    <property type="molecule type" value="Genomic_DNA"/>
</dbReference>
<dbReference type="Gene3D" id="3.20.70.20">
    <property type="match status" value="1"/>
</dbReference>
<evidence type="ECO:0000256" key="6">
    <source>
        <dbReference type="ARBA" id="ARBA00023002"/>
    </source>
</evidence>
<comment type="similarity">
    <text evidence="2 10">Belongs to the ribonucleoside diphosphate reductase class-2 family.</text>
</comment>
<comment type="catalytic activity">
    <reaction evidence="9 10">
        <text>a 2'-deoxyribonucleoside 5'-diphosphate + [thioredoxin]-disulfide + H2O = a ribonucleoside 5'-diphosphate + [thioredoxin]-dithiol</text>
        <dbReference type="Rhea" id="RHEA:23252"/>
        <dbReference type="Rhea" id="RHEA-COMP:10698"/>
        <dbReference type="Rhea" id="RHEA-COMP:10700"/>
        <dbReference type="ChEBI" id="CHEBI:15377"/>
        <dbReference type="ChEBI" id="CHEBI:29950"/>
        <dbReference type="ChEBI" id="CHEBI:50058"/>
        <dbReference type="ChEBI" id="CHEBI:57930"/>
        <dbReference type="ChEBI" id="CHEBI:73316"/>
        <dbReference type="EC" id="1.17.4.1"/>
    </reaction>
</comment>
<keyword evidence="5 10" id="KW-0547">Nucleotide-binding</keyword>
<dbReference type="RefSeq" id="WP_131613308.1">
    <property type="nucleotide sequence ID" value="NZ_PSZP01000007.1"/>
</dbReference>
<evidence type="ECO:0000256" key="10">
    <source>
        <dbReference type="RuleBase" id="RU364064"/>
    </source>
</evidence>
<evidence type="ECO:0000256" key="9">
    <source>
        <dbReference type="ARBA" id="ARBA00047754"/>
    </source>
</evidence>
<evidence type="ECO:0000256" key="5">
    <source>
        <dbReference type="ARBA" id="ARBA00022741"/>
    </source>
</evidence>
<dbReference type="Proteomes" id="UP000291072">
    <property type="component" value="Unassembled WGS sequence"/>
</dbReference>
<dbReference type="InterPro" id="IPR050862">
    <property type="entry name" value="RdRp_reductase_class-2"/>
</dbReference>
<keyword evidence="8 10" id="KW-0170">Cobalt</keyword>
<protein>
    <recommendedName>
        <fullName evidence="10">Vitamin B12-dependent ribonucleotide reductase</fullName>
        <ecNumber evidence="10">1.17.4.1</ecNumber>
    </recommendedName>
</protein>
<dbReference type="PANTHER" id="PTHR43371:SF1">
    <property type="entry name" value="RIBONUCLEOSIDE-DIPHOSPHATE REDUCTASE"/>
    <property type="match status" value="1"/>
</dbReference>